<dbReference type="InterPro" id="IPR006680">
    <property type="entry name" value="Amidohydro-rel"/>
</dbReference>
<sequence length="368" mass="40735">MKPFIFSADAHVTEPLDIFTSALPESMMHRAITMTPIDGFVCSKVGDKIVHRIKMGGERANETGMHEPGEKRSGSHHIDRRIEDMQRDGVDAELIFPSLGLIIYFIEEADIEAESCRIYNNWCHSHFSNNLDRFVPSAILPCRDVSEAVKEIDRIADIGYTAAMLPVVTPEGVPKYNDPVWEPVFAKAGERGVVIILHAGTGLEDFAPERGAGGAVINYTRLMCDAQEAIYYLVASGILDRNPDAKVACIETGASWLAALSERMDEVFDAHSFFVRPKLGRRPSEIVRDQVYCSFQHDKACVLSREITGVQALLWASDYPHMEGTFPHSQKVIASIFDGVDISDEDKAAILGLNAAKLFRLKNDALPA</sequence>
<keyword evidence="1" id="KW-0456">Lyase</keyword>
<dbReference type="Gene3D" id="3.20.20.140">
    <property type="entry name" value="Metal-dependent hydrolases"/>
    <property type="match status" value="1"/>
</dbReference>
<name>A0ABX1GBJ4_9GAMM</name>
<dbReference type="Proteomes" id="UP000765845">
    <property type="component" value="Unassembled WGS sequence"/>
</dbReference>
<feature type="domain" description="Amidohydrolase-related" evidence="3">
    <location>
        <begin position="61"/>
        <end position="361"/>
    </location>
</feature>
<dbReference type="PANTHER" id="PTHR21240:SF28">
    <property type="entry name" value="ISO-OROTATE DECARBOXYLASE (EUROFUNG)"/>
    <property type="match status" value="1"/>
</dbReference>
<dbReference type="InterPro" id="IPR032466">
    <property type="entry name" value="Metal_Hydrolase"/>
</dbReference>
<comment type="caution">
    <text evidence="4">The sequence shown here is derived from an EMBL/GenBank/DDBJ whole genome shotgun (WGS) entry which is preliminary data.</text>
</comment>
<evidence type="ECO:0000259" key="3">
    <source>
        <dbReference type="Pfam" id="PF04909"/>
    </source>
</evidence>
<keyword evidence="5" id="KW-1185">Reference proteome</keyword>
<gene>
    <name evidence="4" type="ORF">HCU74_03740</name>
</gene>
<accession>A0ABX1GBJ4</accession>
<dbReference type="PANTHER" id="PTHR21240">
    <property type="entry name" value="2-AMINO-3-CARBOXYLMUCONATE-6-SEMIALDEHYDE DECARBOXYLASE"/>
    <property type="match status" value="1"/>
</dbReference>
<dbReference type="SUPFAM" id="SSF51556">
    <property type="entry name" value="Metallo-dependent hydrolases"/>
    <property type="match status" value="1"/>
</dbReference>
<dbReference type="RefSeq" id="WP_168449046.1">
    <property type="nucleotide sequence ID" value="NZ_JAAWWK010000001.1"/>
</dbReference>
<organism evidence="4 5">
    <name type="scientific">Spongiibacter thalassae</name>
    <dbReference type="NCBI Taxonomy" id="2721624"/>
    <lineage>
        <taxon>Bacteria</taxon>
        <taxon>Pseudomonadati</taxon>
        <taxon>Pseudomonadota</taxon>
        <taxon>Gammaproteobacteria</taxon>
        <taxon>Cellvibrionales</taxon>
        <taxon>Spongiibacteraceae</taxon>
        <taxon>Spongiibacter</taxon>
    </lineage>
</organism>
<dbReference type="InterPro" id="IPR032465">
    <property type="entry name" value="ACMSD"/>
</dbReference>
<dbReference type="EMBL" id="JAAWWK010000001">
    <property type="protein sequence ID" value="NKI16529.1"/>
    <property type="molecule type" value="Genomic_DNA"/>
</dbReference>
<dbReference type="Pfam" id="PF04909">
    <property type="entry name" value="Amidohydro_2"/>
    <property type="match status" value="1"/>
</dbReference>
<evidence type="ECO:0000313" key="4">
    <source>
        <dbReference type="EMBL" id="NKI16529.1"/>
    </source>
</evidence>
<evidence type="ECO:0000313" key="5">
    <source>
        <dbReference type="Proteomes" id="UP000765845"/>
    </source>
</evidence>
<protein>
    <submittedName>
        <fullName evidence="4">Amidohydrolase</fullName>
    </submittedName>
</protein>
<feature type="region of interest" description="Disordered" evidence="2">
    <location>
        <begin position="57"/>
        <end position="77"/>
    </location>
</feature>
<evidence type="ECO:0000256" key="1">
    <source>
        <dbReference type="ARBA" id="ARBA00023239"/>
    </source>
</evidence>
<reference evidence="4 5" key="1">
    <citation type="submission" date="2020-04" db="EMBL/GenBank/DDBJ databases">
        <authorList>
            <person name="Yoon J."/>
        </authorList>
    </citation>
    <scope>NUCLEOTIDE SEQUENCE [LARGE SCALE GENOMIC DNA]</scope>
    <source>
        <strain evidence="4 5">KMU-166</strain>
    </source>
</reference>
<evidence type="ECO:0000256" key="2">
    <source>
        <dbReference type="SAM" id="MobiDB-lite"/>
    </source>
</evidence>
<proteinExistence type="predicted"/>